<feature type="domain" description="Glycoside hydrolase family 3 N-terminal" evidence="6">
    <location>
        <begin position="44"/>
        <end position="371"/>
    </location>
</feature>
<dbReference type="EC" id="3.2.1.52" evidence="3"/>
<evidence type="ECO:0000256" key="3">
    <source>
        <dbReference type="ARBA" id="ARBA00012663"/>
    </source>
</evidence>
<dbReference type="InterPro" id="IPR050226">
    <property type="entry name" value="NagZ_Beta-hexosaminidase"/>
</dbReference>
<comment type="catalytic activity">
    <reaction evidence="1">
        <text>Hydrolysis of terminal non-reducing N-acetyl-D-hexosamine residues in N-acetyl-beta-D-hexosaminides.</text>
        <dbReference type="EC" id="3.2.1.52"/>
    </reaction>
</comment>
<evidence type="ECO:0000256" key="2">
    <source>
        <dbReference type="ARBA" id="ARBA00005336"/>
    </source>
</evidence>
<comment type="similarity">
    <text evidence="2">Belongs to the glycosyl hydrolase 3 family.</text>
</comment>
<dbReference type="Gene3D" id="3.20.20.300">
    <property type="entry name" value="Glycoside hydrolase, family 3, N-terminal domain"/>
    <property type="match status" value="1"/>
</dbReference>
<keyword evidence="4" id="KW-0378">Hydrolase</keyword>
<dbReference type="InterPro" id="IPR036881">
    <property type="entry name" value="Glyco_hydro_3_C_sf"/>
</dbReference>
<dbReference type="PROSITE" id="PS00775">
    <property type="entry name" value="GLYCOSYL_HYDROL_F3"/>
    <property type="match status" value="1"/>
</dbReference>
<reference evidence="7" key="1">
    <citation type="submission" date="2017-02" db="EMBL/GenBank/DDBJ databases">
        <title>Delving into the versatile metabolic prowess of the omnipresent phylum Bacteroidetes.</title>
        <authorList>
            <person name="Nobu M.K."/>
            <person name="Mei R."/>
            <person name="Narihiro T."/>
            <person name="Kuroda K."/>
            <person name="Liu W.-T."/>
        </authorList>
    </citation>
    <scope>NUCLEOTIDE SEQUENCE</scope>
    <source>
        <strain evidence="7">ADurb.Bin276</strain>
    </source>
</reference>
<evidence type="ECO:0000256" key="4">
    <source>
        <dbReference type="ARBA" id="ARBA00022801"/>
    </source>
</evidence>
<dbReference type="GO" id="GO:0009254">
    <property type="term" value="P:peptidoglycan turnover"/>
    <property type="evidence" value="ECO:0007669"/>
    <property type="project" value="TreeGrafter"/>
</dbReference>
<proteinExistence type="inferred from homology"/>
<evidence type="ECO:0000313" key="7">
    <source>
        <dbReference type="EMBL" id="OQA58072.1"/>
    </source>
</evidence>
<evidence type="ECO:0000259" key="6">
    <source>
        <dbReference type="Pfam" id="PF00933"/>
    </source>
</evidence>
<dbReference type="InterPro" id="IPR001764">
    <property type="entry name" value="Glyco_hydro_3_N"/>
</dbReference>
<dbReference type="AlphaFoldDB" id="A0A1V5SVR3"/>
<dbReference type="GO" id="GO:0005975">
    <property type="term" value="P:carbohydrate metabolic process"/>
    <property type="evidence" value="ECO:0007669"/>
    <property type="project" value="InterPro"/>
</dbReference>
<dbReference type="SUPFAM" id="SSF51445">
    <property type="entry name" value="(Trans)glycosidases"/>
    <property type="match status" value="1"/>
</dbReference>
<dbReference type="InterPro" id="IPR019800">
    <property type="entry name" value="Glyco_hydro_3_AS"/>
</dbReference>
<dbReference type="PRINTS" id="PR00133">
    <property type="entry name" value="GLHYDRLASE3"/>
</dbReference>
<keyword evidence="7" id="KW-0449">Lipoprotein</keyword>
<name>A0A1V5SVR3_9BACT</name>
<keyword evidence="5" id="KW-0326">Glycosidase</keyword>
<dbReference type="EMBL" id="MWBQ01000080">
    <property type="protein sequence ID" value="OQA58072.1"/>
    <property type="molecule type" value="Genomic_DNA"/>
</dbReference>
<dbReference type="PANTHER" id="PTHR30480">
    <property type="entry name" value="BETA-HEXOSAMINIDASE-RELATED"/>
    <property type="match status" value="1"/>
</dbReference>
<evidence type="ECO:0000256" key="5">
    <source>
        <dbReference type="ARBA" id="ARBA00023295"/>
    </source>
</evidence>
<accession>A0A1V5SVR3</accession>
<comment type="caution">
    <text evidence="7">The sequence shown here is derived from an EMBL/GenBank/DDBJ whole genome shotgun (WGS) entry which is preliminary data.</text>
</comment>
<dbReference type="Pfam" id="PF00933">
    <property type="entry name" value="Glyco_hydro_3"/>
    <property type="match status" value="1"/>
</dbReference>
<dbReference type="Gene3D" id="3.40.50.1700">
    <property type="entry name" value="Glycoside hydrolase family 3 C-terminal domain"/>
    <property type="match status" value="1"/>
</dbReference>
<gene>
    <name evidence="7" type="primary">ybbD_1</name>
    <name evidence="7" type="ORF">BWY41_01117</name>
</gene>
<sequence length="567" mass="62460">MIKGKGFRLKFIGYLFMILILFFSASGFAQDNYKIENILSSMSLEEKVGQVIFGFFRGPVLTPELEEMIRDYHLGGIILYSSAGNIESPIQVASLINAVQYCAEKHGQIPPLVSIDQEGGLVARLTEGVTEFPGNMALGATRNTEFAQKAAEICARELRILGITLNFAPVVDVNSNPANPIIGIRSFGSDPEIVSNLGSVMIEPYKKERVLCTAKHFPGHGDAGIDSHTGLPFINRSREDLEKVELVPFQQMVQNGVPAVMSAHIVVPALSEGDDFPATLSKEILSILRNDWGFNGLIITDSMGMGAIDQQWGMEEASILAFQAGADVLLFGSDKNHEPAEQKAVYQALMEAVQTGRISESRLNESVKRILGAKTDAAVFSNPYPNFAMIDELASPKSLKVAREIANQSITLIKNSNHLIPIDQRFSIPIIWPKEYEKSLQLLLKNCSNLKPFLLSIEPSDEERNALQEKIQDNDIKIIASYDLHRNAGWKELVNAISNQKTIIIALRSPYDFLKVTDYGAAVATYGDRPVSIEALGKILKGEIQPNGQLPVELPGRYQLGWGLKEF</sequence>
<protein>
    <recommendedName>
        <fullName evidence="3">beta-N-acetylhexosaminidase</fullName>
        <ecNumber evidence="3">3.2.1.52</ecNumber>
    </recommendedName>
</protein>
<dbReference type="GO" id="GO:0004563">
    <property type="term" value="F:beta-N-acetylhexosaminidase activity"/>
    <property type="evidence" value="ECO:0007669"/>
    <property type="project" value="UniProtKB-EC"/>
</dbReference>
<dbReference type="Proteomes" id="UP000485569">
    <property type="component" value="Unassembled WGS sequence"/>
</dbReference>
<evidence type="ECO:0000256" key="1">
    <source>
        <dbReference type="ARBA" id="ARBA00001231"/>
    </source>
</evidence>
<organism evidence="7">
    <name type="scientific">Candidatus Atribacter allofermentans</name>
    <dbReference type="NCBI Taxonomy" id="1852833"/>
    <lineage>
        <taxon>Bacteria</taxon>
        <taxon>Pseudomonadati</taxon>
        <taxon>Atribacterota</taxon>
        <taxon>Atribacteria</taxon>
        <taxon>Atribacterales</taxon>
        <taxon>Atribacteraceae</taxon>
        <taxon>Atribacter</taxon>
    </lineage>
</organism>
<dbReference type="InterPro" id="IPR017853">
    <property type="entry name" value="GH"/>
</dbReference>
<dbReference type="PANTHER" id="PTHR30480:SF13">
    <property type="entry name" value="BETA-HEXOSAMINIDASE"/>
    <property type="match status" value="1"/>
</dbReference>
<dbReference type="InterPro" id="IPR036962">
    <property type="entry name" value="Glyco_hydro_3_N_sf"/>
</dbReference>